<sequence>MTDFNSTLFCGWDIGGAHIKLAIADKDATLLDVKQVPCALWKGIEQLELSLDEILASLTGKSFVHFVTMTGELVDAFADREAGVNAIIDCVESRFKQPIHYFAGNGQYLNADMAKRQWTDVASMNWQASASFAAKQIQQGLFVDIGSTTCDIIAINNHQTLSSGNTDYARQRSGELVYTGAIRTPLMQIAEEAPLHGERIPLSAEWFACSADVWLLLNKITAESIQDHSPDGKPWDKTHSTMRLARMLACDIRDASEQQWLNVAMFFAEKQLQRITQACYQVLSRHNDWAPNSPLIGAGFGRFIIEQCAQRLGRPYVDLSSLFNENEEAAAHAPCAALAILAAEELS</sequence>
<accession>A0A0F9U9X1</accession>
<dbReference type="SUPFAM" id="SSF53067">
    <property type="entry name" value="Actin-like ATPase domain"/>
    <property type="match status" value="1"/>
</dbReference>
<dbReference type="Pfam" id="PF01968">
    <property type="entry name" value="Hydantoinase_A"/>
    <property type="match status" value="1"/>
</dbReference>
<dbReference type="Gene3D" id="3.30.420.190">
    <property type="entry name" value="conserved archaeal protein q6m145"/>
    <property type="match status" value="1"/>
</dbReference>
<dbReference type="InterPro" id="IPR002756">
    <property type="entry name" value="MfnF"/>
</dbReference>
<organism evidence="2">
    <name type="scientific">marine sediment metagenome</name>
    <dbReference type="NCBI Taxonomy" id="412755"/>
    <lineage>
        <taxon>unclassified sequences</taxon>
        <taxon>metagenomes</taxon>
        <taxon>ecological metagenomes</taxon>
    </lineage>
</organism>
<dbReference type="Gene3D" id="3.30.420.40">
    <property type="match status" value="1"/>
</dbReference>
<evidence type="ECO:0000259" key="1">
    <source>
        <dbReference type="Pfam" id="PF01968"/>
    </source>
</evidence>
<dbReference type="GO" id="GO:0016787">
    <property type="term" value="F:hydrolase activity"/>
    <property type="evidence" value="ECO:0007669"/>
    <property type="project" value="InterPro"/>
</dbReference>
<dbReference type="InterPro" id="IPR002821">
    <property type="entry name" value="Hydantoinase_A"/>
</dbReference>
<evidence type="ECO:0000313" key="2">
    <source>
        <dbReference type="EMBL" id="KKN50408.1"/>
    </source>
</evidence>
<name>A0A0F9U9X1_9ZZZZ</name>
<reference evidence="2" key="1">
    <citation type="journal article" date="2015" name="Nature">
        <title>Complex archaea that bridge the gap between prokaryotes and eukaryotes.</title>
        <authorList>
            <person name="Spang A."/>
            <person name="Saw J.H."/>
            <person name="Jorgensen S.L."/>
            <person name="Zaremba-Niedzwiedzka K."/>
            <person name="Martijn J."/>
            <person name="Lind A.E."/>
            <person name="van Eijk R."/>
            <person name="Schleper C."/>
            <person name="Guy L."/>
            <person name="Ettema T.J."/>
        </authorList>
    </citation>
    <scope>NUCLEOTIDE SEQUENCE</scope>
</reference>
<proteinExistence type="predicted"/>
<dbReference type="AlphaFoldDB" id="A0A0F9U9X1"/>
<dbReference type="EMBL" id="LAZR01001114">
    <property type="protein sequence ID" value="KKN50408.1"/>
    <property type="molecule type" value="Genomic_DNA"/>
</dbReference>
<gene>
    <name evidence="2" type="ORF">LCGC14_0632990</name>
</gene>
<protein>
    <recommendedName>
        <fullName evidence="1">Hydantoinase A/oxoprolinase domain-containing protein</fullName>
    </recommendedName>
</protein>
<dbReference type="NCBIfam" id="TIGR03123">
    <property type="entry name" value="one_C_unchar_1"/>
    <property type="match status" value="1"/>
</dbReference>
<comment type="caution">
    <text evidence="2">The sequence shown here is derived from an EMBL/GenBank/DDBJ whole genome shotgun (WGS) entry which is preliminary data.</text>
</comment>
<feature type="domain" description="Hydantoinase A/oxoprolinase" evidence="1">
    <location>
        <begin position="67"/>
        <end position="317"/>
    </location>
</feature>
<dbReference type="InterPro" id="IPR043129">
    <property type="entry name" value="ATPase_NBD"/>
</dbReference>